<protein>
    <submittedName>
        <fullName evidence="2">Uncharacterized protein</fullName>
    </submittedName>
</protein>
<dbReference type="AlphaFoldDB" id="A0A410QGZ7"/>
<dbReference type="RefSeq" id="WP_071141209.1">
    <property type="nucleotide sequence ID" value="NZ_CP035282.1"/>
</dbReference>
<proteinExistence type="predicted"/>
<keyword evidence="1" id="KW-0812">Transmembrane</keyword>
<keyword evidence="1" id="KW-1133">Transmembrane helix</keyword>
<keyword evidence="1" id="KW-0472">Membrane</keyword>
<evidence type="ECO:0000256" key="1">
    <source>
        <dbReference type="SAM" id="Phobius"/>
    </source>
</evidence>
<dbReference type="OrthoDB" id="1437285at2"/>
<organism evidence="2 3">
    <name type="scientific">Acidilutibacter cellobiosedens</name>
    <dbReference type="NCBI Taxonomy" id="2507161"/>
    <lineage>
        <taxon>Bacteria</taxon>
        <taxon>Bacillati</taxon>
        <taxon>Bacillota</taxon>
        <taxon>Tissierellia</taxon>
        <taxon>Tissierellales</taxon>
        <taxon>Acidilutibacteraceae</taxon>
        <taxon>Acidilutibacter</taxon>
    </lineage>
</organism>
<evidence type="ECO:0000313" key="2">
    <source>
        <dbReference type="EMBL" id="QAT63277.1"/>
    </source>
</evidence>
<gene>
    <name evidence="2" type="ORF">EQM13_17765</name>
</gene>
<evidence type="ECO:0000313" key="3">
    <source>
        <dbReference type="Proteomes" id="UP000287969"/>
    </source>
</evidence>
<feature type="transmembrane region" description="Helical" evidence="1">
    <location>
        <begin position="6"/>
        <end position="27"/>
    </location>
</feature>
<keyword evidence="3" id="KW-1185">Reference proteome</keyword>
<dbReference type="EMBL" id="CP035282">
    <property type="protein sequence ID" value="QAT63277.1"/>
    <property type="molecule type" value="Genomic_DNA"/>
</dbReference>
<sequence>MNILNLFISSLVQAILFSAIPFIWWAITLRKNISFFQWIGLKKISIKNKKRYILIFAGTILIFIPSLVIIAFVGSDKMATSRFSGKGISALIPEIHYKGCCLD</sequence>
<name>A0A410QGZ7_9FIRM</name>
<accession>A0A410QGZ7</accession>
<dbReference type="Proteomes" id="UP000287969">
    <property type="component" value="Chromosome"/>
</dbReference>
<dbReference type="KEGG" id="spoa:EQM13_17765"/>
<feature type="transmembrane region" description="Helical" evidence="1">
    <location>
        <begin position="52"/>
        <end position="73"/>
    </location>
</feature>
<reference evidence="3" key="1">
    <citation type="submission" date="2019-01" db="EMBL/GenBank/DDBJ databases">
        <title>Draft genomes of a novel of Sporanaerobacter strains.</title>
        <authorList>
            <person name="Ma S."/>
        </authorList>
    </citation>
    <scope>NUCLEOTIDE SEQUENCE [LARGE SCALE GENOMIC DNA]</scope>
    <source>
        <strain evidence="3">NJN-17</strain>
    </source>
</reference>